<keyword evidence="2" id="KW-1185">Reference proteome</keyword>
<evidence type="ECO:0000313" key="2">
    <source>
        <dbReference type="Proteomes" id="UP000683557"/>
    </source>
</evidence>
<sequence>MSSFQALLAARAHEEGKAQPTALYRHRAIAKDPLCIVAWQLGAEPYSPGAIAIGRQSTGFHLYVPGYPLDRDLLFAALLDFAKEFCPALESYANGPCEYVSHFGEQLSVPVAMPQIIVANSETIRLLGRLGRRLAYLPTEGPYPADPLLLRLGRHLMWLANHAHLPGQQLILSAADLLVSHYATAMSTFESHSLAALDAWIEPAPDTHGFNAAEVAEDHAVGPLPMPKDGEQVFKLMQAFNKARAGSKNSQTIQKLSAPLRAVYQDMTEETWDLIWKVIDRERGRQEAASVPRRADVDRFEYAVHLSWMMGPAEGRRKARMTARNAAVRLNELERTEALVLAEEAVDDPLRMAPHLLSGKALAGLVINSNPSRRELINGKKCLRPGVTVHTDVPCLMQVGTEVWWTRAPSAKQWRIIAVSASGSGSDVTLVLQTNRSQKEGLPQVGARACFSLFNTRPGYELYLPKQVPWTHKVAEPAATTDLDYNDVTGQAA</sequence>
<reference evidence="1 2" key="1">
    <citation type="submission" date="2021-06" db="EMBL/GenBank/DDBJ databases">
        <title>Gemonas diversity in paddy soil.</title>
        <authorList>
            <person name="Liu G."/>
        </authorList>
    </citation>
    <scope>NUCLEOTIDE SEQUENCE [LARGE SCALE GENOMIC DNA]</scope>
    <source>
        <strain evidence="1 2">RG10</strain>
    </source>
</reference>
<evidence type="ECO:0000313" key="1">
    <source>
        <dbReference type="EMBL" id="QWV93423.1"/>
    </source>
</evidence>
<protein>
    <submittedName>
        <fullName evidence="1">Uncharacterized protein</fullName>
    </submittedName>
</protein>
<name>A0ABX8J556_9BACT</name>
<dbReference type="Proteomes" id="UP000683557">
    <property type="component" value="Chromosome"/>
</dbReference>
<proteinExistence type="predicted"/>
<organism evidence="1 2">
    <name type="scientific">Geomonas oryzisoli</name>
    <dbReference type="NCBI Taxonomy" id="2847992"/>
    <lineage>
        <taxon>Bacteria</taxon>
        <taxon>Pseudomonadati</taxon>
        <taxon>Thermodesulfobacteriota</taxon>
        <taxon>Desulfuromonadia</taxon>
        <taxon>Geobacterales</taxon>
        <taxon>Geobacteraceae</taxon>
        <taxon>Geomonas</taxon>
    </lineage>
</organism>
<gene>
    <name evidence="1" type="ORF">KP004_20040</name>
</gene>
<accession>A0ABX8J556</accession>
<dbReference type="RefSeq" id="WP_216800140.1">
    <property type="nucleotide sequence ID" value="NZ_CP076723.1"/>
</dbReference>
<dbReference type="EMBL" id="CP076723">
    <property type="protein sequence ID" value="QWV93423.1"/>
    <property type="molecule type" value="Genomic_DNA"/>
</dbReference>